<accession>A0AAX4JCD2</accession>
<proteinExistence type="predicted"/>
<dbReference type="Proteomes" id="UP001334084">
    <property type="component" value="Chromosome 5"/>
</dbReference>
<dbReference type="RefSeq" id="XP_065329656.1">
    <property type="nucleotide sequence ID" value="XM_065473584.1"/>
</dbReference>
<dbReference type="AlphaFoldDB" id="A0AAX4JCD2"/>
<dbReference type="KEGG" id="vnx:VNE69_05102"/>
<keyword evidence="4" id="KW-1185">Reference proteome</keyword>
<dbReference type="PROSITE" id="PS50143">
    <property type="entry name" value="BIR_REPEAT_2"/>
    <property type="match status" value="1"/>
</dbReference>
<dbReference type="Pfam" id="PF00653">
    <property type="entry name" value="BIR"/>
    <property type="match status" value="1"/>
</dbReference>
<evidence type="ECO:0000313" key="3">
    <source>
        <dbReference type="EMBL" id="WUR03511.1"/>
    </source>
</evidence>
<reference evidence="3" key="1">
    <citation type="journal article" date="2024" name="BMC Genomics">
        <title>Functional annotation of a divergent genome using sequence and structure-based similarity.</title>
        <authorList>
            <person name="Svedberg D."/>
            <person name="Winiger R.R."/>
            <person name="Berg A."/>
            <person name="Sharma H."/>
            <person name="Tellgren-Roth C."/>
            <person name="Debrunner-Vossbrinck B.A."/>
            <person name="Vossbrinck C.R."/>
            <person name="Barandun J."/>
        </authorList>
    </citation>
    <scope>NUCLEOTIDE SEQUENCE</scope>
    <source>
        <strain evidence="3">Illinois isolate</strain>
    </source>
</reference>
<evidence type="ECO:0000256" key="1">
    <source>
        <dbReference type="ARBA" id="ARBA00022723"/>
    </source>
</evidence>
<dbReference type="GeneID" id="90541326"/>
<dbReference type="InterPro" id="IPR001370">
    <property type="entry name" value="BIR_rpt"/>
</dbReference>
<name>A0AAX4JCD2_9MICR</name>
<protein>
    <submittedName>
        <fullName evidence="3">Baculoviral IAP repeat-containing protein 5 (BIRC5)</fullName>
    </submittedName>
</protein>
<sequence length="211" mass="24809">MFSYEQRYKTFTNMKWLSGYASNPHLLAICGFICKSNTLEQSAMCVYCKKHLEGWEESDVPILEHFAHKKDCSIFTPNKMTDKRSNSFIRFDLKEGIPFIFCYKCGSTDKSHKCLVTKRFSLNLKKPSDFFFIKLISGEYKETIDLYMQINLYLPKNIKDIFGYIFESTKFNMSPLTTVRALIGDYIEKEVKNLKDKMDKDIEKYLQNSET</sequence>
<gene>
    <name evidence="3" type="ORF">VNE69_05102</name>
</gene>
<dbReference type="SUPFAM" id="SSF57924">
    <property type="entry name" value="Inhibitor of apoptosis (IAP) repeat"/>
    <property type="match status" value="1"/>
</dbReference>
<dbReference type="EMBL" id="CP142730">
    <property type="protein sequence ID" value="WUR03511.1"/>
    <property type="molecule type" value="Genomic_DNA"/>
</dbReference>
<evidence type="ECO:0000313" key="4">
    <source>
        <dbReference type="Proteomes" id="UP001334084"/>
    </source>
</evidence>
<dbReference type="InterPro" id="IPR051190">
    <property type="entry name" value="Baculoviral_IAP"/>
</dbReference>
<organism evidence="3 4">
    <name type="scientific">Vairimorpha necatrix</name>
    <dbReference type="NCBI Taxonomy" id="6039"/>
    <lineage>
        <taxon>Eukaryota</taxon>
        <taxon>Fungi</taxon>
        <taxon>Fungi incertae sedis</taxon>
        <taxon>Microsporidia</taxon>
        <taxon>Nosematidae</taxon>
        <taxon>Vairimorpha</taxon>
    </lineage>
</organism>
<keyword evidence="1" id="KW-0479">Metal-binding</keyword>
<dbReference type="Gene3D" id="1.10.1170.10">
    <property type="entry name" value="Inhibitor Of Apoptosis Protein (2mihbC-IAP-1), Chain A"/>
    <property type="match status" value="1"/>
</dbReference>
<keyword evidence="2" id="KW-0862">Zinc</keyword>
<evidence type="ECO:0000256" key="2">
    <source>
        <dbReference type="ARBA" id="ARBA00022833"/>
    </source>
</evidence>
<dbReference type="GO" id="GO:0046872">
    <property type="term" value="F:metal ion binding"/>
    <property type="evidence" value="ECO:0007669"/>
    <property type="project" value="UniProtKB-KW"/>
</dbReference>
<dbReference type="PANTHER" id="PTHR46771:SF5">
    <property type="entry name" value="DETERIN"/>
    <property type="match status" value="1"/>
</dbReference>
<dbReference type="SMART" id="SM00238">
    <property type="entry name" value="BIR"/>
    <property type="match status" value="1"/>
</dbReference>
<dbReference type="PANTHER" id="PTHR46771">
    <property type="entry name" value="DETERIN"/>
    <property type="match status" value="1"/>
</dbReference>